<keyword evidence="4" id="KW-1185">Reference proteome</keyword>
<dbReference type="PANTHER" id="PTHR33877:SF1">
    <property type="entry name" value="TYPE IV METHYL-DIRECTED RESTRICTION ENZYME ECOKMCRA"/>
    <property type="match status" value="1"/>
</dbReference>
<dbReference type="GO" id="GO:0004519">
    <property type="term" value="F:endonuclease activity"/>
    <property type="evidence" value="ECO:0007669"/>
    <property type="project" value="UniProtKB-KW"/>
</dbReference>
<proteinExistence type="predicted"/>
<dbReference type="RefSeq" id="WP_378220645.1">
    <property type="nucleotide sequence ID" value="NZ_JBHRTK010000012.1"/>
</dbReference>
<evidence type="ECO:0000259" key="2">
    <source>
        <dbReference type="SMART" id="SM00507"/>
    </source>
</evidence>
<dbReference type="Pfam" id="PF01844">
    <property type="entry name" value="HNH"/>
    <property type="match status" value="1"/>
</dbReference>
<dbReference type="InterPro" id="IPR052892">
    <property type="entry name" value="NA-targeting_endonuclease"/>
</dbReference>
<feature type="domain" description="HNH nuclease" evidence="2">
    <location>
        <begin position="130"/>
        <end position="184"/>
    </location>
</feature>
<dbReference type="SMART" id="SM00507">
    <property type="entry name" value="HNHc"/>
    <property type="match status" value="1"/>
</dbReference>
<accession>A0ABV7KBA3</accession>
<gene>
    <name evidence="3" type="ORF">ACFOHJ_11515</name>
</gene>
<evidence type="ECO:0000313" key="4">
    <source>
        <dbReference type="Proteomes" id="UP001595583"/>
    </source>
</evidence>
<dbReference type="Proteomes" id="UP001595583">
    <property type="component" value="Unassembled WGS sequence"/>
</dbReference>
<sequence>MKAANDNALPRTRAEAREKGSKHYFTGKPCVHGHIDMRTTRDAICVECNRERARNFVKMFPEKKKAQDRAYYWATVETRRAYGREYSALHADEAKERAKLWRLNNPERAAHNDRIKRARKRGADGTHTAKEIAALIKKQNYKCVYCGTSIRKKENRHVDHIMPLKLGGANDITNIQILCPTCNMSKKAMHPVDYAQRIGLLV</sequence>
<dbReference type="InterPro" id="IPR002711">
    <property type="entry name" value="HNH"/>
</dbReference>
<keyword evidence="3" id="KW-0540">Nuclease</keyword>
<keyword evidence="3" id="KW-0378">Hydrolase</keyword>
<feature type="region of interest" description="Disordered" evidence="1">
    <location>
        <begin position="1"/>
        <end position="20"/>
    </location>
</feature>
<evidence type="ECO:0000313" key="3">
    <source>
        <dbReference type="EMBL" id="MFC3206842.1"/>
    </source>
</evidence>
<reference evidence="4" key="1">
    <citation type="journal article" date="2019" name="Int. J. Syst. Evol. Microbiol.">
        <title>The Global Catalogue of Microorganisms (GCM) 10K type strain sequencing project: providing services to taxonomists for standard genome sequencing and annotation.</title>
        <authorList>
            <consortium name="The Broad Institute Genomics Platform"/>
            <consortium name="The Broad Institute Genome Sequencing Center for Infectious Disease"/>
            <person name="Wu L."/>
            <person name="Ma J."/>
        </authorList>
    </citation>
    <scope>NUCLEOTIDE SEQUENCE [LARGE SCALE GENOMIC DNA]</scope>
    <source>
        <strain evidence="4">KCTC 52165</strain>
    </source>
</reference>
<dbReference type="EMBL" id="JBHRTK010000012">
    <property type="protein sequence ID" value="MFC3206842.1"/>
    <property type="molecule type" value="Genomic_DNA"/>
</dbReference>
<organism evidence="3 4">
    <name type="scientific">Aquamicrobium soli</name>
    <dbReference type="NCBI Taxonomy" id="1811518"/>
    <lineage>
        <taxon>Bacteria</taxon>
        <taxon>Pseudomonadati</taxon>
        <taxon>Pseudomonadota</taxon>
        <taxon>Alphaproteobacteria</taxon>
        <taxon>Hyphomicrobiales</taxon>
        <taxon>Phyllobacteriaceae</taxon>
        <taxon>Aquamicrobium</taxon>
    </lineage>
</organism>
<name>A0ABV7KBA3_9HYPH</name>
<dbReference type="CDD" id="cd00085">
    <property type="entry name" value="HNHc"/>
    <property type="match status" value="1"/>
</dbReference>
<dbReference type="Gene3D" id="1.10.30.50">
    <property type="match status" value="1"/>
</dbReference>
<evidence type="ECO:0000256" key="1">
    <source>
        <dbReference type="SAM" id="MobiDB-lite"/>
    </source>
</evidence>
<dbReference type="PANTHER" id="PTHR33877">
    <property type="entry name" value="SLL1193 PROTEIN"/>
    <property type="match status" value="1"/>
</dbReference>
<keyword evidence="3" id="KW-0255">Endonuclease</keyword>
<protein>
    <submittedName>
        <fullName evidence="3">HNH endonuclease</fullName>
    </submittedName>
</protein>
<comment type="caution">
    <text evidence="3">The sequence shown here is derived from an EMBL/GenBank/DDBJ whole genome shotgun (WGS) entry which is preliminary data.</text>
</comment>
<dbReference type="InterPro" id="IPR003615">
    <property type="entry name" value="HNH_nuc"/>
</dbReference>